<evidence type="ECO:0000313" key="3">
    <source>
        <dbReference type="Proteomes" id="UP000287361"/>
    </source>
</evidence>
<dbReference type="OrthoDB" id="1956472at2"/>
<evidence type="ECO:0008006" key="4">
    <source>
        <dbReference type="Google" id="ProtNLM"/>
    </source>
</evidence>
<accession>A0A401LG86</accession>
<keyword evidence="3" id="KW-1185">Reference proteome</keyword>
<evidence type="ECO:0000256" key="1">
    <source>
        <dbReference type="SAM" id="MobiDB-lite"/>
    </source>
</evidence>
<reference evidence="2 3" key="1">
    <citation type="submission" date="2018-10" db="EMBL/GenBank/DDBJ databases">
        <title>Draft Genome Sequence of Anaerotignum sp. KCTC 15736.</title>
        <authorList>
            <person name="Choi S.H."/>
            <person name="Kim J.S."/>
            <person name="Kang S.W."/>
            <person name="Lee J.S."/>
            <person name="Park S.H."/>
        </authorList>
    </citation>
    <scope>NUCLEOTIDE SEQUENCE [LARGE SCALE GENOMIC DNA]</scope>
    <source>
        <strain evidence="2 3">KCTC 15736</strain>
    </source>
</reference>
<dbReference type="EMBL" id="BHVZ01000014">
    <property type="protein sequence ID" value="GCB30525.1"/>
    <property type="molecule type" value="Genomic_DNA"/>
</dbReference>
<name>A0A401LG86_9FIRM</name>
<sequence>MNKFLLEDFAGGAVAERIRCAIQEVYENIANPNMEAEKARKLTIELTFKPDKNDRTDVDVTAIVKTNLQPQKAIMSRMIVESDGRGNVLGAEWNRETMKGQMEIDREEAETQETSGGVIDLQAQKRKVE</sequence>
<comment type="caution">
    <text evidence="2">The sequence shown here is derived from an EMBL/GenBank/DDBJ whole genome shotgun (WGS) entry which is preliminary data.</text>
</comment>
<organism evidence="2 3">
    <name type="scientific">Anaerotignum faecicola</name>
    <dbReference type="NCBI Taxonomy" id="2358141"/>
    <lineage>
        <taxon>Bacteria</taxon>
        <taxon>Bacillati</taxon>
        <taxon>Bacillota</taxon>
        <taxon>Clostridia</taxon>
        <taxon>Lachnospirales</taxon>
        <taxon>Anaerotignaceae</taxon>
        <taxon>Anaerotignum</taxon>
    </lineage>
</organism>
<feature type="region of interest" description="Disordered" evidence="1">
    <location>
        <begin position="105"/>
        <end position="129"/>
    </location>
</feature>
<protein>
    <recommendedName>
        <fullName evidence="4">Replication terminator protein</fullName>
    </recommendedName>
</protein>
<evidence type="ECO:0000313" key="2">
    <source>
        <dbReference type="EMBL" id="GCB30525.1"/>
    </source>
</evidence>
<dbReference type="AlphaFoldDB" id="A0A401LG86"/>
<proteinExistence type="predicted"/>
<gene>
    <name evidence="2" type="ORF">KGMB03357_21860</name>
</gene>
<dbReference type="Proteomes" id="UP000287361">
    <property type="component" value="Unassembled WGS sequence"/>
</dbReference>